<dbReference type="InterPro" id="IPR050866">
    <property type="entry name" value="CNG_cation_channel"/>
</dbReference>
<feature type="transmembrane region" description="Helical" evidence="9">
    <location>
        <begin position="1664"/>
        <end position="1682"/>
    </location>
</feature>
<feature type="transmembrane region" description="Helical" evidence="9">
    <location>
        <begin position="542"/>
        <end position="562"/>
    </location>
</feature>
<name>A0A397AGZ1_APHAT</name>
<feature type="transmembrane region" description="Helical" evidence="9">
    <location>
        <begin position="1145"/>
        <end position="1166"/>
    </location>
</feature>
<dbReference type="Pfam" id="PF00027">
    <property type="entry name" value="cNMP_binding"/>
    <property type="match status" value="2"/>
</dbReference>
<dbReference type="Proteomes" id="UP000265427">
    <property type="component" value="Unassembled WGS sequence"/>
</dbReference>
<reference evidence="11 12" key="1">
    <citation type="submission" date="2018-08" db="EMBL/GenBank/DDBJ databases">
        <title>Aphanomyces genome sequencing and annotation.</title>
        <authorList>
            <person name="Minardi D."/>
            <person name="Oidtmann B."/>
            <person name="Van Der Giezen M."/>
            <person name="Studholme D.J."/>
        </authorList>
    </citation>
    <scope>NUCLEOTIDE SEQUENCE [LARGE SCALE GENOMIC DNA]</scope>
    <source>
        <strain evidence="11 12">Kv</strain>
    </source>
</reference>
<gene>
    <name evidence="11" type="ORF">DYB36_002277</name>
</gene>
<feature type="transmembrane region" description="Helical" evidence="9">
    <location>
        <begin position="1115"/>
        <end position="1133"/>
    </location>
</feature>
<feature type="compositionally biased region" description="Low complexity" evidence="8">
    <location>
        <begin position="1055"/>
        <end position="1070"/>
    </location>
</feature>
<keyword evidence="5" id="KW-0406">Ion transport</keyword>
<feature type="domain" description="Cyclic nucleotide-binding" evidence="10">
    <location>
        <begin position="342"/>
        <end position="440"/>
    </location>
</feature>
<evidence type="ECO:0000256" key="1">
    <source>
        <dbReference type="ARBA" id="ARBA00004141"/>
    </source>
</evidence>
<dbReference type="Gene3D" id="2.60.120.200">
    <property type="match status" value="1"/>
</dbReference>
<dbReference type="SUPFAM" id="SSF51206">
    <property type="entry name" value="cAMP-binding domain-like"/>
    <property type="match status" value="4"/>
</dbReference>
<evidence type="ECO:0000256" key="6">
    <source>
        <dbReference type="ARBA" id="ARBA00023136"/>
    </source>
</evidence>
<dbReference type="PROSITE" id="PS50042">
    <property type="entry name" value="CNMP_BINDING_3"/>
    <property type="match status" value="2"/>
</dbReference>
<organism evidence="11 12">
    <name type="scientific">Aphanomyces astaci</name>
    <name type="common">Crayfish plague agent</name>
    <dbReference type="NCBI Taxonomy" id="112090"/>
    <lineage>
        <taxon>Eukaryota</taxon>
        <taxon>Sar</taxon>
        <taxon>Stramenopiles</taxon>
        <taxon>Oomycota</taxon>
        <taxon>Saprolegniomycetes</taxon>
        <taxon>Saprolegniales</taxon>
        <taxon>Verrucalvaceae</taxon>
        <taxon>Aphanomyces</taxon>
    </lineage>
</organism>
<dbReference type="Gene3D" id="1.10.287.630">
    <property type="entry name" value="Helix hairpin bin"/>
    <property type="match status" value="2"/>
</dbReference>
<dbReference type="GO" id="GO:0005267">
    <property type="term" value="F:potassium channel activity"/>
    <property type="evidence" value="ECO:0007669"/>
    <property type="project" value="InterPro"/>
</dbReference>
<evidence type="ECO:0000313" key="11">
    <source>
        <dbReference type="EMBL" id="RHY04711.1"/>
    </source>
</evidence>
<evidence type="ECO:0000256" key="5">
    <source>
        <dbReference type="ARBA" id="ARBA00023065"/>
    </source>
</evidence>
<feature type="domain" description="Cyclic nucleotide-binding" evidence="10">
    <location>
        <begin position="1475"/>
        <end position="1590"/>
    </location>
</feature>
<dbReference type="Pfam" id="PF00520">
    <property type="entry name" value="Ion_trans"/>
    <property type="match status" value="3"/>
</dbReference>
<dbReference type="GO" id="GO:0005221">
    <property type="term" value="F:intracellularly cyclic nucleotide-activated monoatomic cation channel activity"/>
    <property type="evidence" value="ECO:0007669"/>
    <property type="project" value="InterPro"/>
</dbReference>
<dbReference type="GO" id="GO:0016020">
    <property type="term" value="C:membrane"/>
    <property type="evidence" value="ECO:0007669"/>
    <property type="project" value="UniProtKB-SubCell"/>
</dbReference>
<feature type="transmembrane region" description="Helical" evidence="9">
    <location>
        <begin position="1260"/>
        <end position="1282"/>
    </location>
</feature>
<evidence type="ECO:0000256" key="9">
    <source>
        <dbReference type="SAM" id="Phobius"/>
    </source>
</evidence>
<feature type="transmembrane region" description="Helical" evidence="9">
    <location>
        <begin position="164"/>
        <end position="184"/>
    </location>
</feature>
<keyword evidence="4 9" id="KW-1133">Transmembrane helix</keyword>
<evidence type="ECO:0000256" key="4">
    <source>
        <dbReference type="ARBA" id="ARBA00022989"/>
    </source>
</evidence>
<dbReference type="PRINTS" id="PR01333">
    <property type="entry name" value="2POREKCHANEL"/>
</dbReference>
<dbReference type="Gene3D" id="1.10.287.70">
    <property type="match status" value="4"/>
</dbReference>
<feature type="transmembrane region" description="Helical" evidence="9">
    <location>
        <begin position="506"/>
        <end position="522"/>
    </location>
</feature>
<feature type="transmembrane region" description="Helical" evidence="9">
    <location>
        <begin position="1702"/>
        <end position="1721"/>
    </location>
</feature>
<protein>
    <recommendedName>
        <fullName evidence="10">Cyclic nucleotide-binding domain-containing protein</fullName>
    </recommendedName>
</protein>
<evidence type="ECO:0000259" key="10">
    <source>
        <dbReference type="PROSITE" id="PS50042"/>
    </source>
</evidence>
<sequence length="2768" mass="310163">MVKIKFNGVACVLGLTAVLVNMITLPLRGLVLPTVQLLDTPQALLACDYICDSVMLTLIVLQLVCCRPASALATTTNPTTSLASIAAAATAATTTSPQRVRLWIECIAFVPLDLVADVMMGFQGNFGLWRLNHVLAIVPFLRYLRITEGYFWRMSVQMRRTMYILTILPMCSHWFACIWFYIAYVERHDTYSWTNQAMYPQFYNTSTTTKYLRSIYWSATMLTTVGFGDVTAVTRVETFMSILVIYMGILISCASIACVLKLMEHADRNQMALQERLDDVCGYLEWRNASDDLVDRALSSVRASFVPQIETTRAELATQLPHALRARLQIEHEEVLVHTVPRFQTASKTLRAAISEHVVYVSKAPGDVLLAEGQALGGIYLLQRGDATYVLGGVVIKALELHEYFGEDALFSADEVTPYAVVCDSACEFVFLGRSHFQDMWQLEQDRHPDAAMGDDVDSDESGGGHILAKHAATAMDSNAATSTRRRRWCRVTSADWLPNSMFRRLWTLVCFGGLLYNIYAVPRDCAFFRSHNRFEDPDAEALVDLGLFWGFDLLFLVDFFLHCRRFYVEYDGHLVTDRRRLFRRYTRSFWCVIDVVSILPLDLICLGGWYSMRDLPFFRVNKIVRLLHLTEYFEVAEALLLSRFHVHVFSRRIFRIVSILILSGYLVGCFWYYIAEITAVVYPDANWVHVDQSNPRFYFKSYAHNRFYVLRSMYFGYIGGSTLGFGDIVPVNPYETMIATIMLLYGAILKPALVGGVASLLLTRNKTQVTHQKMLWLVTSHKLPEALKDRVLGYFEFMWEHEYYEKEASILEEAVPDLRWEIVQTMCRNDDPNAYFFRHVNEDGMRAVYAAMTPQLCIPHEVIDVPKGALGILVSGHMVVRCVVTALAGEGSDDHEMELDETDSLLRRTFGLDTFLSFGMEANEEGRIGGNHTTKTSFRSGSDFCEVLWLRAKDVADILASQMSTWQSLRHDMQLSLASNIATNDVENDDNDDPGGGGIVDLMTTTMTKLGELPTTVKSSMQATLGHLSWPSSSHVVPMASTPQLFPFDPPTGATSAERPPSAAAPSSRSRPDRPRKKHRKGKVAKWTPTSKSTLEKDALIKSRFHPKSRFRRVLNVLVVLALLYNAFLVPFRLAFFSSLQPVSYLYGFVVDYVLDGLFMVDIAMKYRYHLLRLRQDNALLSFSFHWTVWQSLKWDIVCGFPVEVFAIDFVRRHPEQLVTVLTVCRIPKVFRLRYFTIRIKELAQTACRNRPQWSDFIVVCRYFLFILFFSHLLACGWHYLAFADKGLFPWYTDCNLLDNVHVNADSATDEASCLFAGTWVEYQIHGLYLPKDGGTIWERYSRCFNYAIQMLLVVSAGIIVPVNMVETIFCIGAIFAGIFFSAGKIGVIGEIILKVDAASTSIRQATDALAKYMAFHKMPQHLTDKALGFMEFLYRKRRKLLFQEDEIIDMLPRQLRDAIVDHCKRTRLVQSDLFATLPYEVVAAMAKQLKPRAVAPGDVLVEAQRYSRSMFFVKPGSVQYQDPSIATKHSKALDVFGARSLLLDEPHPHTICACMFTEAYVLRETGIEAVFSDFPELKQQLIDRIDDTKTDDLVNDDVVLVAEASSSMTVDVKSDDEEAAATPMGRGRSLSDSQDEPALSGATIARTWTEPDSRFRRAWDGVLFWTTLYILIMLPLRATYLVEDRVDTVHELAVWYGGDVLAQLLYALDTYWSYNHFAFMDHSKMIRHRLKIRENYRSYLLLDIVSIAPYCLGSFVVGLPALKFLVMPLLLRAKRFPRYLRRFSRNFQFFVCRLSGSMLHILHCILYYVIMVHWWACLWMFLHRYVEKHSALTWAVRDPYMGGGKLSVWDPQTNTHNICTSMIDCYVRAYYFVITFIGTVGLGDIRTGGHLEYFFENVEALCGSFLFAALTSCFASYFQYADTFGKGATQAKLSTLASYFRVAHTTKPTARAIVANMKLWCHRTGGGLVEHAVAAYLPVPLRVEMATFVTRRLLSTSPVLSSVDSYIRDLLVLTLHFQVVLAGASMYDAGDSLDEVAFVSTGSVKLVVLVTKGGNDDDGHHDRMVTSACSHDTRVVVGDAGCHVGRAEAGPCLHAVAALEHVELYVLDATGKRDMAVLTTHRIVILDPSMVSVAYFTPSNPLAMTPVSMLWIGSAIAFATGGGALYYLPTQKDGATSPTLLCALAKPGLDFSSIQLLACMPDRVVYSVRSVDGVVMTLTRPFSVLEVFALSQDDLDLTRQFVHREVDSAPIVPVSHRLIADLASRDPELCLVALSPPATSSTTGSSSSFRSTSHVATSVVCGLLLAVLKSGAADALDVLVHAIRSSNSALVVAALTARVADSPPKSDPFRLLCTEHVPVEARRSRLLPAATSALRDAKLHCNPGPAVECMWKYFTWRRLLPEDASDWIGTPHVHYAAEDFKLPPRCRHVAAGKLSVDTHIDDQVGVAAPSSTASIGPFLDEEDGVVAYWRFEDGANNASVADGVQFVDTSKRENHLTVQHLNLVLSTAPVDRGEEAKLPPEYALRFPSPNTMHGCGTVEVKKGSSSLDIGVAYDEDPYRRCLTVEMWVKPAADWGGCTGTLMRRETPAVVLWEFGLDGGALVFTLLGQTVKSVPFSAEDTWQHVAAVVDITSEVRASVRLAVGGALVMTKEVTITSNTSTGDIMSTVVVGPQLTGMDMTEIRIWATPRSAQQLRDMKDTYLTMAESKKRIKMKIHDRDCQCAKCVGRRQNTPIAKLAMVQPLASLTPTSRDRRQRMKTPKSEETRT</sequence>
<dbReference type="InterPro" id="IPR000595">
    <property type="entry name" value="cNMP-bd_dom"/>
</dbReference>
<dbReference type="VEuPathDB" id="FungiDB:H257_10065"/>
<dbReference type="InterPro" id="IPR005821">
    <property type="entry name" value="Ion_trans_dom"/>
</dbReference>
<feature type="transmembrane region" description="Helical" evidence="9">
    <location>
        <begin position="43"/>
        <end position="64"/>
    </location>
</feature>
<dbReference type="InterPro" id="IPR003280">
    <property type="entry name" value="2pore_dom_K_chnl"/>
</dbReference>
<feature type="region of interest" description="Disordered" evidence="8">
    <location>
        <begin position="1614"/>
        <end position="1640"/>
    </location>
</feature>
<dbReference type="SUPFAM" id="SSF49899">
    <property type="entry name" value="Concanavalin A-like lectins/glucanases"/>
    <property type="match status" value="1"/>
</dbReference>
<feature type="transmembrane region" description="Helical" evidence="9">
    <location>
        <begin position="654"/>
        <end position="675"/>
    </location>
</feature>
<keyword evidence="7" id="KW-0407">Ion channel</keyword>
<evidence type="ECO:0000256" key="3">
    <source>
        <dbReference type="ARBA" id="ARBA00022692"/>
    </source>
</evidence>
<dbReference type="SUPFAM" id="SSF81324">
    <property type="entry name" value="Voltage-gated potassium channels"/>
    <property type="match status" value="4"/>
</dbReference>
<evidence type="ECO:0000256" key="7">
    <source>
        <dbReference type="ARBA" id="ARBA00023286"/>
    </source>
</evidence>
<feature type="compositionally biased region" description="Basic residues" evidence="8">
    <location>
        <begin position="1075"/>
        <end position="1085"/>
    </location>
</feature>
<feature type="region of interest" description="Disordered" evidence="8">
    <location>
        <begin position="1042"/>
        <end position="1092"/>
    </location>
</feature>
<dbReference type="GO" id="GO:0044877">
    <property type="term" value="F:protein-containing complex binding"/>
    <property type="evidence" value="ECO:0007669"/>
    <property type="project" value="TreeGrafter"/>
</dbReference>
<comment type="caution">
    <text evidence="11">The sequence shown here is derived from an EMBL/GenBank/DDBJ whole genome shotgun (WGS) entry which is preliminary data.</text>
</comment>
<feature type="transmembrane region" description="Helical" evidence="9">
    <location>
        <begin position="738"/>
        <end position="764"/>
    </location>
</feature>
<keyword evidence="2" id="KW-0813">Transport</keyword>
<feature type="transmembrane region" description="Helical" evidence="9">
    <location>
        <begin position="589"/>
        <end position="612"/>
    </location>
</feature>
<feature type="region of interest" description="Disordered" evidence="8">
    <location>
        <begin position="2744"/>
        <end position="2768"/>
    </location>
</feature>
<dbReference type="EMBL" id="QUSZ01006754">
    <property type="protein sequence ID" value="RHY04711.1"/>
    <property type="molecule type" value="Genomic_DNA"/>
</dbReference>
<comment type="subcellular location">
    <subcellularLocation>
        <location evidence="1">Membrane</location>
        <topology evidence="1">Multi-pass membrane protein</topology>
    </subcellularLocation>
</comment>
<feature type="transmembrane region" description="Helical" evidence="9">
    <location>
        <begin position="1349"/>
        <end position="1382"/>
    </location>
</feature>
<dbReference type="InterPro" id="IPR018490">
    <property type="entry name" value="cNMP-bd_dom_sf"/>
</dbReference>
<dbReference type="Gene3D" id="2.60.120.10">
    <property type="entry name" value="Jelly Rolls"/>
    <property type="match status" value="3"/>
</dbReference>
<keyword evidence="7" id="KW-1071">Ligand-gated ion channel</keyword>
<feature type="transmembrane region" description="Helical" evidence="9">
    <location>
        <begin position="12"/>
        <end position="31"/>
    </location>
</feature>
<accession>A0A397AGZ1</accession>
<evidence type="ECO:0000256" key="2">
    <source>
        <dbReference type="ARBA" id="ARBA00022448"/>
    </source>
</evidence>
<keyword evidence="6 9" id="KW-0472">Membrane</keyword>
<feature type="transmembrane region" description="Helical" evidence="9">
    <location>
        <begin position="239"/>
        <end position="260"/>
    </location>
</feature>
<feature type="transmembrane region" description="Helical" evidence="9">
    <location>
        <begin position="1742"/>
        <end position="1764"/>
    </location>
</feature>
<evidence type="ECO:0000313" key="12">
    <source>
        <dbReference type="Proteomes" id="UP000265427"/>
    </source>
</evidence>
<dbReference type="PANTHER" id="PTHR45638:SF11">
    <property type="entry name" value="CYCLIC NUCLEOTIDE-GATED CATION CHANNEL SUBUNIT A"/>
    <property type="match status" value="1"/>
</dbReference>
<dbReference type="PANTHER" id="PTHR45638">
    <property type="entry name" value="CYCLIC NUCLEOTIDE-GATED CATION CHANNEL SUBUNIT A"/>
    <property type="match status" value="1"/>
</dbReference>
<dbReference type="InterPro" id="IPR014710">
    <property type="entry name" value="RmlC-like_jellyroll"/>
</dbReference>
<dbReference type="CDD" id="cd00038">
    <property type="entry name" value="CAP_ED"/>
    <property type="match status" value="2"/>
</dbReference>
<dbReference type="InterPro" id="IPR013320">
    <property type="entry name" value="ConA-like_dom_sf"/>
</dbReference>
<dbReference type="Pfam" id="PF13385">
    <property type="entry name" value="Laminin_G_3"/>
    <property type="match status" value="1"/>
</dbReference>
<keyword evidence="3 9" id="KW-0812">Transmembrane</keyword>
<feature type="transmembrane region" description="Helical" evidence="9">
    <location>
        <begin position="1802"/>
        <end position="1824"/>
    </location>
</feature>
<dbReference type="SMART" id="SM00100">
    <property type="entry name" value="cNMP"/>
    <property type="match status" value="3"/>
</dbReference>
<evidence type="ECO:0000256" key="8">
    <source>
        <dbReference type="SAM" id="MobiDB-lite"/>
    </source>
</evidence>
<proteinExistence type="predicted"/>
<dbReference type="VEuPathDB" id="FungiDB:H257_05301"/>